<evidence type="ECO:0000259" key="6">
    <source>
        <dbReference type="SMART" id="SM00829"/>
    </source>
</evidence>
<keyword evidence="5" id="KW-0560">Oxidoreductase</keyword>
<evidence type="ECO:0000256" key="1">
    <source>
        <dbReference type="ARBA" id="ARBA00001947"/>
    </source>
</evidence>
<dbReference type="InterPro" id="IPR013154">
    <property type="entry name" value="ADH-like_N"/>
</dbReference>
<dbReference type="SMART" id="SM00829">
    <property type="entry name" value="PKS_ER"/>
    <property type="match status" value="1"/>
</dbReference>
<dbReference type="PANTHER" id="PTHR43350:SF19">
    <property type="entry name" value="D-GULOSIDE 3-DEHYDROGENASE"/>
    <property type="match status" value="1"/>
</dbReference>
<dbReference type="InterPro" id="IPR000683">
    <property type="entry name" value="Gfo/Idh/MocA-like_OxRdtase_N"/>
</dbReference>
<comment type="caution">
    <text evidence="7">The sequence shown here is derived from an EMBL/GenBank/DDBJ whole genome shotgun (WGS) entry which is preliminary data.</text>
</comment>
<dbReference type="SUPFAM" id="SSF50129">
    <property type="entry name" value="GroES-like"/>
    <property type="match status" value="1"/>
</dbReference>
<dbReference type="SUPFAM" id="SSF55347">
    <property type="entry name" value="Glyceraldehyde-3-phosphate dehydrogenase-like, C-terminal domain"/>
    <property type="match status" value="1"/>
</dbReference>
<protein>
    <submittedName>
        <fullName evidence="7">Bi-domain-containing oxidoreductase</fullName>
    </submittedName>
</protein>
<dbReference type="Gene3D" id="3.30.360.10">
    <property type="entry name" value="Dihydrodipicolinate Reductase, domain 2"/>
    <property type="match status" value="1"/>
</dbReference>
<dbReference type="Gene3D" id="3.90.180.10">
    <property type="entry name" value="Medium-chain alcohol dehydrogenases, catalytic domain"/>
    <property type="match status" value="2"/>
</dbReference>
<dbReference type="InterPro" id="IPR011032">
    <property type="entry name" value="GroES-like_sf"/>
</dbReference>
<accession>A0A8J6NGR2</accession>
<dbReference type="Proteomes" id="UP000614469">
    <property type="component" value="Unassembled WGS sequence"/>
</dbReference>
<dbReference type="InterPro" id="IPR036291">
    <property type="entry name" value="NAD(P)-bd_dom_sf"/>
</dbReference>
<dbReference type="SUPFAM" id="SSF51735">
    <property type="entry name" value="NAD(P)-binding Rossmann-fold domains"/>
    <property type="match status" value="2"/>
</dbReference>
<evidence type="ECO:0000256" key="2">
    <source>
        <dbReference type="ARBA" id="ARBA00008072"/>
    </source>
</evidence>
<dbReference type="Pfam" id="PF22725">
    <property type="entry name" value="GFO_IDH_MocA_C3"/>
    <property type="match status" value="1"/>
</dbReference>
<reference evidence="7 8" key="1">
    <citation type="submission" date="2020-08" db="EMBL/GenBank/DDBJ databases">
        <title>Bridging the membrane lipid divide: bacteria of the FCB group superphylum have the potential to synthesize archaeal ether lipids.</title>
        <authorList>
            <person name="Villanueva L."/>
            <person name="Von Meijenfeldt F.A.B."/>
            <person name="Westbye A.B."/>
            <person name="Yadav S."/>
            <person name="Hopmans E.C."/>
            <person name="Dutilh B.E."/>
            <person name="Sinninghe Damste J.S."/>
        </authorList>
    </citation>
    <scope>NUCLEOTIDE SEQUENCE [LARGE SCALE GENOMIC DNA]</scope>
    <source>
        <strain evidence="7">NIOZ-UU36</strain>
    </source>
</reference>
<evidence type="ECO:0000313" key="7">
    <source>
        <dbReference type="EMBL" id="MBC8334521.1"/>
    </source>
</evidence>
<keyword evidence="3" id="KW-0479">Metal-binding</keyword>
<evidence type="ECO:0000256" key="5">
    <source>
        <dbReference type="ARBA" id="ARBA00023002"/>
    </source>
</evidence>
<name>A0A8J6NGR2_9CHLR</name>
<dbReference type="GO" id="GO:0016491">
    <property type="term" value="F:oxidoreductase activity"/>
    <property type="evidence" value="ECO:0007669"/>
    <property type="project" value="UniProtKB-KW"/>
</dbReference>
<organism evidence="7 8">
    <name type="scientific">Candidatus Desulfolinea nitratireducens</name>
    <dbReference type="NCBI Taxonomy" id="2841698"/>
    <lineage>
        <taxon>Bacteria</taxon>
        <taxon>Bacillati</taxon>
        <taxon>Chloroflexota</taxon>
        <taxon>Anaerolineae</taxon>
        <taxon>Anaerolineales</taxon>
        <taxon>Anaerolineales incertae sedis</taxon>
        <taxon>Candidatus Desulfolinea</taxon>
    </lineage>
</organism>
<dbReference type="InterPro" id="IPR013149">
    <property type="entry name" value="ADH-like_C"/>
</dbReference>
<evidence type="ECO:0000313" key="8">
    <source>
        <dbReference type="Proteomes" id="UP000614469"/>
    </source>
</evidence>
<evidence type="ECO:0000256" key="3">
    <source>
        <dbReference type="ARBA" id="ARBA00022723"/>
    </source>
</evidence>
<dbReference type="Pfam" id="PF00107">
    <property type="entry name" value="ADH_zinc_N"/>
    <property type="match status" value="1"/>
</dbReference>
<dbReference type="CDD" id="cd08255">
    <property type="entry name" value="2-desacetyl-2-hydroxyethyl_bacteriochlorophyllide_like"/>
    <property type="match status" value="1"/>
</dbReference>
<dbReference type="Pfam" id="PF08240">
    <property type="entry name" value="ADH_N"/>
    <property type="match status" value="1"/>
</dbReference>
<keyword evidence="4" id="KW-0862">Zinc</keyword>
<comment type="similarity">
    <text evidence="2">Belongs to the zinc-containing alcohol dehydrogenase family.</text>
</comment>
<evidence type="ECO:0000256" key="4">
    <source>
        <dbReference type="ARBA" id="ARBA00022833"/>
    </source>
</evidence>
<dbReference type="GO" id="GO:0046872">
    <property type="term" value="F:metal ion binding"/>
    <property type="evidence" value="ECO:0007669"/>
    <property type="project" value="UniProtKB-KW"/>
</dbReference>
<dbReference type="EMBL" id="JACNJN010000070">
    <property type="protein sequence ID" value="MBC8334521.1"/>
    <property type="molecule type" value="Genomic_DNA"/>
</dbReference>
<gene>
    <name evidence="7" type="ORF">H8E29_04590</name>
</gene>
<dbReference type="Pfam" id="PF01408">
    <property type="entry name" value="GFO_IDH_MocA"/>
    <property type="match status" value="1"/>
</dbReference>
<dbReference type="PANTHER" id="PTHR43350">
    <property type="entry name" value="NAD-DEPENDENT ALCOHOL DEHYDROGENASE"/>
    <property type="match status" value="1"/>
</dbReference>
<dbReference type="InterPro" id="IPR020843">
    <property type="entry name" value="ER"/>
</dbReference>
<dbReference type="GO" id="GO:0000166">
    <property type="term" value="F:nucleotide binding"/>
    <property type="evidence" value="ECO:0007669"/>
    <property type="project" value="InterPro"/>
</dbReference>
<dbReference type="Gene3D" id="3.40.50.720">
    <property type="entry name" value="NAD(P)-binding Rossmann-like Domain"/>
    <property type="match status" value="2"/>
</dbReference>
<feature type="domain" description="Enoyl reductase (ER)" evidence="6">
    <location>
        <begin position="3"/>
        <end position="360"/>
    </location>
</feature>
<proteinExistence type="inferred from homology"/>
<comment type="cofactor">
    <cofactor evidence="1">
        <name>Zn(2+)</name>
        <dbReference type="ChEBI" id="CHEBI:29105"/>
    </cofactor>
</comment>
<sequence>MKQLLQNLKTGKAIVEEVPVPSPRAGMALIKTAASLVSAGTERMVVEFAEKNLVGKARSRPDLVKQVIDKALREGLLNTAQAAFNKLDEPMALGYSSAGTIVELGEKMDGFHVGQRVACAGGGYAVHAEYAVVPRNLLALIPDELDFESAAFATLGAIALHGFRLAEPNLGENVAVIGIGLLGLMTMQIAAAAGCRVIGIDIDPKRVKLAEQFGISACSRDQAEAAVQAFTANRGADSVIICADTPSNDPVTLAGQIARDRANIVATGAVGLDFPRKIYFEKELSFINSRSYGPGRYDASYEEGGADYPIGFVRWTEGRNLEAVVDLLAGGKLQVESLITHRLPIERADEAYEIITGKREEAFIGVLLTYPEAVEKLEGLQVVKFKTFKPSNLQTCKLGVIGAGLFANATLLPAIKKTDIELVGIASSGGLKAQHSAKKFGFGYATSSAEEIINDENINTIAILTRHDTHADLVIKGLQAAKNVFVEKPLAVNREELEVLSEFLESHHSSLITAGFNRRYAPLARQLGDFYADRVEPLYIHYRVNAGYIPLNHWVHDPAQGGGRIIGEGCHFIDFVTYLVGESPISVSAHALPDHGKYHEDNVSMTFTFPDGSIGVVDYLANGDKSLPKERVEVFGGGKVATLNDYRSLEMISNGRRKKINNRLGQDKGWKDEMLALANAVKSGVPPIPYEQLIGVTQASFAAVESLRSGEKVKI</sequence>
<dbReference type="InterPro" id="IPR055170">
    <property type="entry name" value="GFO_IDH_MocA-like_dom"/>
</dbReference>
<dbReference type="AlphaFoldDB" id="A0A8J6NGR2"/>